<protein>
    <submittedName>
        <fullName evidence="3">Uncharacterized protein</fullName>
    </submittedName>
</protein>
<evidence type="ECO:0000256" key="1">
    <source>
        <dbReference type="SAM" id="Coils"/>
    </source>
</evidence>
<feature type="region of interest" description="Disordered" evidence="2">
    <location>
        <begin position="1"/>
        <end position="46"/>
    </location>
</feature>
<keyword evidence="4" id="KW-1185">Reference proteome</keyword>
<dbReference type="AlphaFoldDB" id="A0A9P4M0Z9"/>
<evidence type="ECO:0000313" key="3">
    <source>
        <dbReference type="EMBL" id="KAF2092860.1"/>
    </source>
</evidence>
<dbReference type="SUPFAM" id="SSF90257">
    <property type="entry name" value="Myosin rod fragments"/>
    <property type="match status" value="1"/>
</dbReference>
<accession>A0A9P4M0Z9</accession>
<gene>
    <name evidence="3" type="ORF">NA57DRAFT_82008</name>
</gene>
<proteinExistence type="predicted"/>
<feature type="coiled-coil region" evidence="1">
    <location>
        <begin position="278"/>
        <end position="416"/>
    </location>
</feature>
<sequence length="440" mass="50458">MDLPPPTRSPRISWSCTPLPWEDSNSRYQPQGKGQRGSDTRPDQPVTHKEFDERLKQHDAQLEASINRHLQTWLGPVRENFKQRDNALDRCMGELSSLRRGVERCDASHSQLVSEIHQQMSAAVQEFGRHISIATEASNRLDQIVPILQTSYSIASEGSNRIDQIVPILQELAQNHQISSNQQAKLAEQLQELVQRHQSSSNEQAQLAQQLQSTNQIRNDINMNELCEHLRRVHLENLDSQRFQEEITSLGNAVIDNSELLRLIDTRTEDLSGQIQRIDAETKNLSNINVKMDQLESILSSTHSPTTGEAQTLKHISELQTERDAKKDEVDEMKRKLFDLFDKNEDNLTVEETIEKTKQRLSELERDAHALRQQRNSLEQLFANSQQVVEALRHKRNGLEKTFADSQQQIADLTEAWKILLHQIESCGRGSEDEVINEKL</sequence>
<reference evidence="3" key="1">
    <citation type="journal article" date="2020" name="Stud. Mycol.">
        <title>101 Dothideomycetes genomes: a test case for predicting lifestyles and emergence of pathogens.</title>
        <authorList>
            <person name="Haridas S."/>
            <person name="Albert R."/>
            <person name="Binder M."/>
            <person name="Bloem J."/>
            <person name="Labutti K."/>
            <person name="Salamov A."/>
            <person name="Andreopoulos B."/>
            <person name="Baker S."/>
            <person name="Barry K."/>
            <person name="Bills G."/>
            <person name="Bluhm B."/>
            <person name="Cannon C."/>
            <person name="Castanera R."/>
            <person name="Culley D."/>
            <person name="Daum C."/>
            <person name="Ezra D."/>
            <person name="Gonzalez J."/>
            <person name="Henrissat B."/>
            <person name="Kuo A."/>
            <person name="Liang C."/>
            <person name="Lipzen A."/>
            <person name="Lutzoni F."/>
            <person name="Magnuson J."/>
            <person name="Mondo S."/>
            <person name="Nolan M."/>
            <person name="Ohm R."/>
            <person name="Pangilinan J."/>
            <person name="Park H.-J."/>
            <person name="Ramirez L."/>
            <person name="Alfaro M."/>
            <person name="Sun H."/>
            <person name="Tritt A."/>
            <person name="Yoshinaga Y."/>
            <person name="Zwiers L.-H."/>
            <person name="Turgeon B."/>
            <person name="Goodwin S."/>
            <person name="Spatafora J."/>
            <person name="Crous P."/>
            <person name="Grigoriev I."/>
        </authorList>
    </citation>
    <scope>NUCLEOTIDE SEQUENCE</scope>
    <source>
        <strain evidence="3">CBS 133067</strain>
    </source>
</reference>
<evidence type="ECO:0000313" key="4">
    <source>
        <dbReference type="Proteomes" id="UP000799772"/>
    </source>
</evidence>
<evidence type="ECO:0000256" key="2">
    <source>
        <dbReference type="SAM" id="MobiDB-lite"/>
    </source>
</evidence>
<name>A0A9P4M0Z9_9PEZI</name>
<dbReference type="Proteomes" id="UP000799772">
    <property type="component" value="Unassembled WGS sequence"/>
</dbReference>
<feature type="compositionally biased region" description="Basic and acidic residues" evidence="2">
    <location>
        <begin position="36"/>
        <end position="46"/>
    </location>
</feature>
<comment type="caution">
    <text evidence="3">The sequence shown here is derived from an EMBL/GenBank/DDBJ whole genome shotgun (WGS) entry which is preliminary data.</text>
</comment>
<organism evidence="3 4">
    <name type="scientific">Rhizodiscina lignyota</name>
    <dbReference type="NCBI Taxonomy" id="1504668"/>
    <lineage>
        <taxon>Eukaryota</taxon>
        <taxon>Fungi</taxon>
        <taxon>Dikarya</taxon>
        <taxon>Ascomycota</taxon>
        <taxon>Pezizomycotina</taxon>
        <taxon>Dothideomycetes</taxon>
        <taxon>Pleosporomycetidae</taxon>
        <taxon>Aulographales</taxon>
        <taxon>Rhizodiscinaceae</taxon>
        <taxon>Rhizodiscina</taxon>
    </lineage>
</organism>
<dbReference type="EMBL" id="ML978142">
    <property type="protein sequence ID" value="KAF2092860.1"/>
    <property type="molecule type" value="Genomic_DNA"/>
</dbReference>
<keyword evidence="1" id="KW-0175">Coiled coil</keyword>
<feature type="coiled-coil region" evidence="1">
    <location>
        <begin position="183"/>
        <end position="210"/>
    </location>
</feature>